<comment type="caution">
    <text evidence="2">The sequence shown here is derived from an EMBL/GenBank/DDBJ whole genome shotgun (WGS) entry which is preliminary data.</text>
</comment>
<sequence>MSCPTVPVFGLSLVTKLEFCGFKGKSNSNGGEHGLLKLFSFAFMVCEALGFSDEELDGVVSALRLVSKPKIPSQAPINNVSIKDSKIRRLARVQGGSRRLKRLKELEYVSSSPRKSHLKLALKRFIKAQPTSFSKTGVRVRRARIKQKGNQPQSWKPNPYWQTRDP</sequence>
<evidence type="ECO:0000313" key="2">
    <source>
        <dbReference type="EMBL" id="CAK7340540.1"/>
    </source>
</evidence>
<accession>A0AAV1RXJ0</accession>
<gene>
    <name evidence="2" type="ORF">DCAF_LOCUS15623</name>
</gene>
<feature type="region of interest" description="Disordered" evidence="1">
    <location>
        <begin position="146"/>
        <end position="166"/>
    </location>
</feature>
<keyword evidence="3" id="KW-1185">Reference proteome</keyword>
<reference evidence="2 3" key="1">
    <citation type="submission" date="2024-01" db="EMBL/GenBank/DDBJ databases">
        <authorList>
            <person name="Waweru B."/>
        </authorList>
    </citation>
    <scope>NUCLEOTIDE SEQUENCE [LARGE SCALE GENOMIC DNA]</scope>
</reference>
<dbReference type="Proteomes" id="UP001314170">
    <property type="component" value="Unassembled WGS sequence"/>
</dbReference>
<protein>
    <submittedName>
        <fullName evidence="2">Uncharacterized protein</fullName>
    </submittedName>
</protein>
<proteinExistence type="predicted"/>
<evidence type="ECO:0000256" key="1">
    <source>
        <dbReference type="SAM" id="MobiDB-lite"/>
    </source>
</evidence>
<name>A0AAV1RXJ0_9ROSI</name>
<organism evidence="2 3">
    <name type="scientific">Dovyalis caffra</name>
    <dbReference type="NCBI Taxonomy" id="77055"/>
    <lineage>
        <taxon>Eukaryota</taxon>
        <taxon>Viridiplantae</taxon>
        <taxon>Streptophyta</taxon>
        <taxon>Embryophyta</taxon>
        <taxon>Tracheophyta</taxon>
        <taxon>Spermatophyta</taxon>
        <taxon>Magnoliopsida</taxon>
        <taxon>eudicotyledons</taxon>
        <taxon>Gunneridae</taxon>
        <taxon>Pentapetalae</taxon>
        <taxon>rosids</taxon>
        <taxon>fabids</taxon>
        <taxon>Malpighiales</taxon>
        <taxon>Salicaceae</taxon>
        <taxon>Flacourtieae</taxon>
        <taxon>Dovyalis</taxon>
    </lineage>
</organism>
<evidence type="ECO:0000313" key="3">
    <source>
        <dbReference type="Proteomes" id="UP001314170"/>
    </source>
</evidence>
<dbReference type="EMBL" id="CAWUPB010001160">
    <property type="protein sequence ID" value="CAK7340540.1"/>
    <property type="molecule type" value="Genomic_DNA"/>
</dbReference>
<dbReference type="AlphaFoldDB" id="A0AAV1RXJ0"/>